<accession>A0A139AF72</accession>
<reference evidence="2 3" key="1">
    <citation type="journal article" date="2015" name="Genome Biol. Evol.">
        <title>Phylogenomic analyses indicate that early fungi evolved digesting cell walls of algal ancestors of land plants.</title>
        <authorList>
            <person name="Chang Y."/>
            <person name="Wang S."/>
            <person name="Sekimoto S."/>
            <person name="Aerts A.L."/>
            <person name="Choi C."/>
            <person name="Clum A."/>
            <person name="LaButti K.M."/>
            <person name="Lindquist E.A."/>
            <person name="Yee Ngan C."/>
            <person name="Ohm R.A."/>
            <person name="Salamov A.A."/>
            <person name="Grigoriev I.V."/>
            <person name="Spatafora J.W."/>
            <person name="Berbee M.L."/>
        </authorList>
    </citation>
    <scope>NUCLEOTIDE SEQUENCE [LARGE SCALE GENOMIC DNA]</scope>
    <source>
        <strain evidence="2 3">JEL478</strain>
    </source>
</reference>
<keyword evidence="3" id="KW-1185">Reference proteome</keyword>
<organism evidence="2 3">
    <name type="scientific">Gonapodya prolifera (strain JEL478)</name>
    <name type="common">Monoblepharis prolifera</name>
    <dbReference type="NCBI Taxonomy" id="1344416"/>
    <lineage>
        <taxon>Eukaryota</taxon>
        <taxon>Fungi</taxon>
        <taxon>Fungi incertae sedis</taxon>
        <taxon>Chytridiomycota</taxon>
        <taxon>Chytridiomycota incertae sedis</taxon>
        <taxon>Monoblepharidomycetes</taxon>
        <taxon>Monoblepharidales</taxon>
        <taxon>Gonapodyaceae</taxon>
        <taxon>Gonapodya</taxon>
    </lineage>
</organism>
<feature type="compositionally biased region" description="Low complexity" evidence="1">
    <location>
        <begin position="31"/>
        <end position="41"/>
    </location>
</feature>
<gene>
    <name evidence="2" type="ORF">M427DRAFT_32381</name>
</gene>
<proteinExistence type="predicted"/>
<sequence>MTACRGVSSPSFRTVGGLTFRTPSPSPPPTSRLSPTASPSSHVLQSSLANNSFFCGVPMGPVQYGPLSG</sequence>
<protein>
    <submittedName>
        <fullName evidence="2">Uncharacterized protein</fullName>
    </submittedName>
</protein>
<evidence type="ECO:0000313" key="3">
    <source>
        <dbReference type="Proteomes" id="UP000070544"/>
    </source>
</evidence>
<dbReference type="EMBL" id="KQ965762">
    <property type="protein sequence ID" value="KXS15427.1"/>
    <property type="molecule type" value="Genomic_DNA"/>
</dbReference>
<evidence type="ECO:0000256" key="1">
    <source>
        <dbReference type="SAM" id="MobiDB-lite"/>
    </source>
</evidence>
<dbReference type="Proteomes" id="UP000070544">
    <property type="component" value="Unassembled WGS sequence"/>
</dbReference>
<dbReference type="AlphaFoldDB" id="A0A139AF72"/>
<evidence type="ECO:0000313" key="2">
    <source>
        <dbReference type="EMBL" id="KXS15427.1"/>
    </source>
</evidence>
<feature type="region of interest" description="Disordered" evidence="1">
    <location>
        <begin position="1"/>
        <end position="43"/>
    </location>
</feature>
<name>A0A139AF72_GONPJ</name>